<evidence type="ECO:0000313" key="3">
    <source>
        <dbReference type="Proteomes" id="UP001291623"/>
    </source>
</evidence>
<dbReference type="PANTHER" id="PTHR43383:SF2">
    <property type="entry name" value="AMIDOHYDROLASE 2 FAMILY PROTEIN"/>
    <property type="match status" value="1"/>
</dbReference>
<evidence type="ECO:0000313" key="2">
    <source>
        <dbReference type="EMBL" id="KAK4368006.1"/>
    </source>
</evidence>
<sequence>MEIPHGFDNKQSQEKVCRRKKALYGLKQSPRAWFDRFCKAMISFGYQQSNVDHTFFIRHQKDKLTLLIVYVDDVVMTGDDEEMTRLKKLLAQEFGIKDLGKLKYFLGIDVARSNRRTFISQRKYILDLLKETGMICCKPAESPIESNHKVIKWVGKSVDKKRYRDWLEDSFISH</sequence>
<comment type="caution">
    <text evidence="2">The sequence shown here is derived from an EMBL/GenBank/DDBJ whole genome shotgun (WGS) entry which is preliminary data.</text>
</comment>
<proteinExistence type="predicted"/>
<protein>
    <recommendedName>
        <fullName evidence="1">Reverse transcriptase Ty1/copia-type domain-containing protein</fullName>
    </recommendedName>
</protein>
<dbReference type="Pfam" id="PF07727">
    <property type="entry name" value="RVT_2"/>
    <property type="match status" value="1"/>
</dbReference>
<dbReference type="PANTHER" id="PTHR43383">
    <property type="entry name" value="NODULIN 6"/>
    <property type="match status" value="1"/>
</dbReference>
<dbReference type="InterPro" id="IPR043502">
    <property type="entry name" value="DNA/RNA_pol_sf"/>
</dbReference>
<dbReference type="InterPro" id="IPR013103">
    <property type="entry name" value="RVT_2"/>
</dbReference>
<feature type="domain" description="Reverse transcriptase Ty1/copia-type" evidence="1">
    <location>
        <begin position="2"/>
        <end position="145"/>
    </location>
</feature>
<dbReference type="AlphaFoldDB" id="A0AAE1VL75"/>
<gene>
    <name evidence="2" type="ORF">RND71_011798</name>
</gene>
<dbReference type="EMBL" id="JAVYJV010000006">
    <property type="protein sequence ID" value="KAK4368006.1"/>
    <property type="molecule type" value="Genomic_DNA"/>
</dbReference>
<dbReference type="Proteomes" id="UP001291623">
    <property type="component" value="Unassembled WGS sequence"/>
</dbReference>
<dbReference type="SUPFAM" id="SSF56672">
    <property type="entry name" value="DNA/RNA polymerases"/>
    <property type="match status" value="1"/>
</dbReference>
<reference evidence="2" key="1">
    <citation type="submission" date="2023-12" db="EMBL/GenBank/DDBJ databases">
        <title>Genome assembly of Anisodus tanguticus.</title>
        <authorList>
            <person name="Wang Y.-J."/>
        </authorList>
    </citation>
    <scope>NUCLEOTIDE SEQUENCE</scope>
    <source>
        <strain evidence="2">KB-2021</strain>
        <tissue evidence="2">Leaf</tissue>
    </source>
</reference>
<keyword evidence="3" id="KW-1185">Reference proteome</keyword>
<name>A0AAE1VL75_9SOLA</name>
<evidence type="ECO:0000259" key="1">
    <source>
        <dbReference type="Pfam" id="PF07727"/>
    </source>
</evidence>
<organism evidence="2 3">
    <name type="scientific">Anisodus tanguticus</name>
    <dbReference type="NCBI Taxonomy" id="243964"/>
    <lineage>
        <taxon>Eukaryota</taxon>
        <taxon>Viridiplantae</taxon>
        <taxon>Streptophyta</taxon>
        <taxon>Embryophyta</taxon>
        <taxon>Tracheophyta</taxon>
        <taxon>Spermatophyta</taxon>
        <taxon>Magnoliopsida</taxon>
        <taxon>eudicotyledons</taxon>
        <taxon>Gunneridae</taxon>
        <taxon>Pentapetalae</taxon>
        <taxon>asterids</taxon>
        <taxon>lamiids</taxon>
        <taxon>Solanales</taxon>
        <taxon>Solanaceae</taxon>
        <taxon>Solanoideae</taxon>
        <taxon>Hyoscyameae</taxon>
        <taxon>Anisodus</taxon>
    </lineage>
</organism>
<accession>A0AAE1VL75</accession>